<name>A0A9D3WF82_9ROSI</name>
<gene>
    <name evidence="2" type="ORF">J1N35_005858</name>
</gene>
<dbReference type="InterPro" id="IPR036397">
    <property type="entry name" value="RNaseH_sf"/>
</dbReference>
<dbReference type="Proteomes" id="UP000828251">
    <property type="component" value="Unassembled WGS sequence"/>
</dbReference>
<evidence type="ECO:0000259" key="1">
    <source>
        <dbReference type="Pfam" id="PF13456"/>
    </source>
</evidence>
<proteinExistence type="predicted"/>
<dbReference type="SUPFAM" id="SSF53098">
    <property type="entry name" value="Ribonuclease H-like"/>
    <property type="match status" value="1"/>
</dbReference>
<dbReference type="InterPro" id="IPR044730">
    <property type="entry name" value="RNase_H-like_dom_plant"/>
</dbReference>
<dbReference type="PANTHER" id="PTHR47074:SF61">
    <property type="entry name" value="RNASE H TYPE-1 DOMAIN-CONTAINING PROTEIN"/>
    <property type="match status" value="1"/>
</dbReference>
<dbReference type="Pfam" id="PF13456">
    <property type="entry name" value="RVT_3"/>
    <property type="match status" value="1"/>
</dbReference>
<comment type="caution">
    <text evidence="2">The sequence shown here is derived from an EMBL/GenBank/DDBJ whole genome shotgun (WGS) entry which is preliminary data.</text>
</comment>
<feature type="domain" description="RNase H type-1" evidence="1">
    <location>
        <begin position="16"/>
        <end position="137"/>
    </location>
</feature>
<dbReference type="GO" id="GO:0003676">
    <property type="term" value="F:nucleic acid binding"/>
    <property type="evidence" value="ECO:0007669"/>
    <property type="project" value="InterPro"/>
</dbReference>
<sequence>MNPSWKPPQEPFVKVNFDVTFKLTLHQSCSGFVVRNSRGLVLGSGTVFHNFISDSFAAEAIAYLQALIFSQEIGFTHVQVEGDSRTTIAKINQVLPDFLDMSTYIEEIKIKSCHFQHISFHHVDRRANMVAHMVAKERMVINEDRFWVEDLPAVVEVFLARDLLGLR</sequence>
<evidence type="ECO:0000313" key="3">
    <source>
        <dbReference type="Proteomes" id="UP000828251"/>
    </source>
</evidence>
<organism evidence="2 3">
    <name type="scientific">Gossypium stocksii</name>
    <dbReference type="NCBI Taxonomy" id="47602"/>
    <lineage>
        <taxon>Eukaryota</taxon>
        <taxon>Viridiplantae</taxon>
        <taxon>Streptophyta</taxon>
        <taxon>Embryophyta</taxon>
        <taxon>Tracheophyta</taxon>
        <taxon>Spermatophyta</taxon>
        <taxon>Magnoliopsida</taxon>
        <taxon>eudicotyledons</taxon>
        <taxon>Gunneridae</taxon>
        <taxon>Pentapetalae</taxon>
        <taxon>rosids</taxon>
        <taxon>malvids</taxon>
        <taxon>Malvales</taxon>
        <taxon>Malvaceae</taxon>
        <taxon>Malvoideae</taxon>
        <taxon>Gossypium</taxon>
    </lineage>
</organism>
<dbReference type="Gene3D" id="3.30.420.10">
    <property type="entry name" value="Ribonuclease H-like superfamily/Ribonuclease H"/>
    <property type="match status" value="1"/>
</dbReference>
<dbReference type="EMBL" id="JAIQCV010000002">
    <property type="protein sequence ID" value="KAH1122698.1"/>
    <property type="molecule type" value="Genomic_DNA"/>
</dbReference>
<dbReference type="AlphaFoldDB" id="A0A9D3WF82"/>
<dbReference type="GO" id="GO:0004523">
    <property type="term" value="F:RNA-DNA hybrid ribonuclease activity"/>
    <property type="evidence" value="ECO:0007669"/>
    <property type="project" value="InterPro"/>
</dbReference>
<dbReference type="InterPro" id="IPR052929">
    <property type="entry name" value="RNase_H-like_EbsB-rel"/>
</dbReference>
<evidence type="ECO:0000313" key="2">
    <source>
        <dbReference type="EMBL" id="KAH1122698.1"/>
    </source>
</evidence>
<dbReference type="PANTHER" id="PTHR47074">
    <property type="entry name" value="BNAC02G40300D PROTEIN"/>
    <property type="match status" value="1"/>
</dbReference>
<keyword evidence="3" id="KW-1185">Reference proteome</keyword>
<protein>
    <recommendedName>
        <fullName evidence="1">RNase H type-1 domain-containing protein</fullName>
    </recommendedName>
</protein>
<accession>A0A9D3WF82</accession>
<dbReference type="InterPro" id="IPR012337">
    <property type="entry name" value="RNaseH-like_sf"/>
</dbReference>
<reference evidence="2 3" key="1">
    <citation type="journal article" date="2021" name="Plant Biotechnol. J.">
        <title>Multi-omics assisted identification of the key and species-specific regulatory components of drought-tolerant mechanisms in Gossypium stocksii.</title>
        <authorList>
            <person name="Yu D."/>
            <person name="Ke L."/>
            <person name="Zhang D."/>
            <person name="Wu Y."/>
            <person name="Sun Y."/>
            <person name="Mei J."/>
            <person name="Sun J."/>
            <person name="Sun Y."/>
        </authorList>
    </citation>
    <scope>NUCLEOTIDE SEQUENCE [LARGE SCALE GENOMIC DNA]</scope>
    <source>
        <strain evidence="3">cv. E1</strain>
        <tissue evidence="2">Leaf</tissue>
    </source>
</reference>
<dbReference type="OrthoDB" id="1752174at2759"/>
<dbReference type="InterPro" id="IPR002156">
    <property type="entry name" value="RNaseH_domain"/>
</dbReference>
<dbReference type="CDD" id="cd06222">
    <property type="entry name" value="RNase_H_like"/>
    <property type="match status" value="1"/>
</dbReference>